<dbReference type="EMBL" id="CP034235">
    <property type="protein sequence ID" value="QGQ95474.1"/>
    <property type="molecule type" value="Genomic_DNA"/>
</dbReference>
<dbReference type="SUPFAM" id="SSF53383">
    <property type="entry name" value="PLP-dependent transferases"/>
    <property type="match status" value="1"/>
</dbReference>
<dbReference type="GO" id="GO:0051536">
    <property type="term" value="F:iron-sulfur cluster binding"/>
    <property type="evidence" value="ECO:0007669"/>
    <property type="project" value="UniProtKB-KW"/>
</dbReference>
<evidence type="ECO:0000256" key="10">
    <source>
        <dbReference type="RuleBase" id="RU004504"/>
    </source>
</evidence>
<dbReference type="InterPro" id="IPR015422">
    <property type="entry name" value="PyrdxlP-dep_Trfase_small"/>
</dbReference>
<dbReference type="Proteomes" id="UP000426246">
    <property type="component" value="Chromosome"/>
</dbReference>
<evidence type="ECO:0000256" key="5">
    <source>
        <dbReference type="ARBA" id="ARBA00022723"/>
    </source>
</evidence>
<keyword evidence="8" id="KW-0411">Iron-sulfur</keyword>
<name>A0A6B8RIB0_9BACL</name>
<dbReference type="RefSeq" id="WP_155700511.1">
    <property type="nucleotide sequence ID" value="NZ_CP034235.1"/>
</dbReference>
<dbReference type="FunFam" id="3.40.640.10:FF:000084">
    <property type="entry name" value="IscS-like cysteine desulfurase"/>
    <property type="match status" value="1"/>
</dbReference>
<evidence type="ECO:0000256" key="2">
    <source>
        <dbReference type="ARBA" id="ARBA00006490"/>
    </source>
</evidence>
<keyword evidence="13" id="KW-1185">Reference proteome</keyword>
<accession>A0A6B8RIB0</accession>
<evidence type="ECO:0000259" key="11">
    <source>
        <dbReference type="Pfam" id="PF00266"/>
    </source>
</evidence>
<dbReference type="GO" id="GO:0031071">
    <property type="term" value="F:cysteine desulfurase activity"/>
    <property type="evidence" value="ECO:0007669"/>
    <property type="project" value="UniProtKB-EC"/>
</dbReference>
<comment type="catalytic activity">
    <reaction evidence="9">
        <text>(sulfur carrier)-H + L-cysteine = (sulfur carrier)-SH + L-alanine</text>
        <dbReference type="Rhea" id="RHEA:43892"/>
        <dbReference type="Rhea" id="RHEA-COMP:14737"/>
        <dbReference type="Rhea" id="RHEA-COMP:14739"/>
        <dbReference type="ChEBI" id="CHEBI:29917"/>
        <dbReference type="ChEBI" id="CHEBI:35235"/>
        <dbReference type="ChEBI" id="CHEBI:57972"/>
        <dbReference type="ChEBI" id="CHEBI:64428"/>
        <dbReference type="EC" id="2.8.1.7"/>
    </reaction>
</comment>
<evidence type="ECO:0000256" key="3">
    <source>
        <dbReference type="ARBA" id="ARBA00012239"/>
    </source>
</evidence>
<dbReference type="InterPro" id="IPR016454">
    <property type="entry name" value="Cysteine_dSase"/>
</dbReference>
<comment type="similarity">
    <text evidence="2">Belongs to the class-V pyridoxal-phosphate-dependent aminotransferase family. NifS/IscS subfamily.</text>
</comment>
<proteinExistence type="inferred from homology"/>
<comment type="cofactor">
    <cofactor evidence="1 10">
        <name>pyridoxal 5'-phosphate</name>
        <dbReference type="ChEBI" id="CHEBI:597326"/>
    </cofactor>
</comment>
<evidence type="ECO:0000256" key="9">
    <source>
        <dbReference type="ARBA" id="ARBA00050776"/>
    </source>
</evidence>
<keyword evidence="4" id="KW-0808">Transferase</keyword>
<dbReference type="GO" id="GO:0046872">
    <property type="term" value="F:metal ion binding"/>
    <property type="evidence" value="ECO:0007669"/>
    <property type="project" value="UniProtKB-KW"/>
</dbReference>
<evidence type="ECO:0000313" key="12">
    <source>
        <dbReference type="EMBL" id="QGQ95474.1"/>
    </source>
</evidence>
<reference evidence="13" key="1">
    <citation type="submission" date="2018-11" db="EMBL/GenBank/DDBJ databases">
        <title>Complete genome sequence of Paenibacillus sp. ML311-T8.</title>
        <authorList>
            <person name="Nam Y.-D."/>
            <person name="Kang J."/>
            <person name="Chung W.-H."/>
            <person name="Park Y.S."/>
        </authorList>
    </citation>
    <scope>NUCLEOTIDE SEQUENCE [LARGE SCALE GENOMIC DNA]</scope>
    <source>
        <strain evidence="13">ML311-T8</strain>
    </source>
</reference>
<sequence length="385" mass="41295">MKAIYLDHAASTPLHPIVIEQMLPFWTEVFGNPSSIHAWGRASRSALNDAREVLAGALNCVSKEIIWTSGGTESDNLAIFGTVLAIASTASYKNHIITSQIEHHAVLHSCEQLERLGFNVTYLPVDSQGLVCTKDLAAAIRPETALISIIYGNNEVGTIQPIAELGKIAHDHGILFHVDAVQCLGTEAIDLSILPIDLMSLSAHKIQGPKGIGALFCSSKIKLNPLQFGGSQERKRRAGTENVAGAVGFAAAVKLIITNKANKIQHLEALRKTMLESLRLHLGDEGFVVNGHSEMYLPHILNISFPGVETETMLMSLDLAGIAAASGSACTSGSLEVSHVLKAMHLPDGITSSAIRFSFGSTNTEAEIEQCTQVIATIVQRIRNK</sequence>
<dbReference type="Gene3D" id="1.10.260.50">
    <property type="match status" value="1"/>
</dbReference>
<evidence type="ECO:0000256" key="6">
    <source>
        <dbReference type="ARBA" id="ARBA00022898"/>
    </source>
</evidence>
<dbReference type="Gene3D" id="3.40.640.10">
    <property type="entry name" value="Type I PLP-dependent aspartate aminotransferase-like (Major domain)"/>
    <property type="match status" value="1"/>
</dbReference>
<protein>
    <recommendedName>
        <fullName evidence="3">cysteine desulfurase</fullName>
        <ecNumber evidence="3">2.8.1.7</ecNumber>
    </recommendedName>
</protein>
<keyword evidence="7" id="KW-0408">Iron</keyword>
<dbReference type="InterPro" id="IPR000192">
    <property type="entry name" value="Aminotrans_V_dom"/>
</dbReference>
<dbReference type="AlphaFoldDB" id="A0A6B8RIB0"/>
<keyword evidence="6" id="KW-0663">Pyridoxal phosphate</keyword>
<feature type="domain" description="Aminotransferase class V" evidence="11">
    <location>
        <begin position="4"/>
        <end position="370"/>
    </location>
</feature>
<dbReference type="OrthoDB" id="9808002at2"/>
<dbReference type="Gene3D" id="3.90.1150.10">
    <property type="entry name" value="Aspartate Aminotransferase, domain 1"/>
    <property type="match status" value="1"/>
</dbReference>
<dbReference type="KEGG" id="ppsc:EHS13_11560"/>
<dbReference type="InterPro" id="IPR020578">
    <property type="entry name" value="Aminotrans_V_PyrdxlP_BS"/>
</dbReference>
<organism evidence="12 13">
    <name type="scientific">Paenibacillus psychroresistens</name>
    <dbReference type="NCBI Taxonomy" id="1778678"/>
    <lineage>
        <taxon>Bacteria</taxon>
        <taxon>Bacillati</taxon>
        <taxon>Bacillota</taxon>
        <taxon>Bacilli</taxon>
        <taxon>Bacillales</taxon>
        <taxon>Paenibacillaceae</taxon>
        <taxon>Paenibacillus</taxon>
    </lineage>
</organism>
<evidence type="ECO:0000256" key="8">
    <source>
        <dbReference type="ARBA" id="ARBA00023014"/>
    </source>
</evidence>
<evidence type="ECO:0000313" key="13">
    <source>
        <dbReference type="Proteomes" id="UP000426246"/>
    </source>
</evidence>
<dbReference type="PANTHER" id="PTHR11601">
    <property type="entry name" value="CYSTEINE DESULFURYLASE FAMILY MEMBER"/>
    <property type="match status" value="1"/>
</dbReference>
<dbReference type="InterPro" id="IPR015421">
    <property type="entry name" value="PyrdxlP-dep_Trfase_major"/>
</dbReference>
<dbReference type="PROSITE" id="PS00595">
    <property type="entry name" value="AA_TRANSFER_CLASS_5"/>
    <property type="match status" value="1"/>
</dbReference>
<gene>
    <name evidence="12" type="ORF">EHS13_11560</name>
</gene>
<dbReference type="EC" id="2.8.1.7" evidence="3"/>
<evidence type="ECO:0000256" key="7">
    <source>
        <dbReference type="ARBA" id="ARBA00023004"/>
    </source>
</evidence>
<dbReference type="Pfam" id="PF00266">
    <property type="entry name" value="Aminotran_5"/>
    <property type="match status" value="1"/>
</dbReference>
<keyword evidence="5" id="KW-0479">Metal-binding</keyword>
<evidence type="ECO:0000256" key="4">
    <source>
        <dbReference type="ARBA" id="ARBA00022679"/>
    </source>
</evidence>
<dbReference type="PANTHER" id="PTHR11601:SF34">
    <property type="entry name" value="CYSTEINE DESULFURASE"/>
    <property type="match status" value="1"/>
</dbReference>
<evidence type="ECO:0000256" key="1">
    <source>
        <dbReference type="ARBA" id="ARBA00001933"/>
    </source>
</evidence>
<dbReference type="InterPro" id="IPR015424">
    <property type="entry name" value="PyrdxlP-dep_Trfase"/>
</dbReference>
<dbReference type="PIRSF" id="PIRSF005572">
    <property type="entry name" value="NifS"/>
    <property type="match status" value="1"/>
</dbReference>